<dbReference type="SUPFAM" id="SSF51110">
    <property type="entry name" value="alpha-D-mannose-specific plant lectins"/>
    <property type="match status" value="1"/>
</dbReference>
<dbReference type="AlphaFoldDB" id="A0AAD6M712"/>
<keyword evidence="3" id="KW-0325">Glycoprotein</keyword>
<dbReference type="PANTHER" id="PTHR47976">
    <property type="entry name" value="G-TYPE LECTIN S-RECEPTOR-LIKE SERINE/THREONINE-PROTEIN KINASE SD2-5"/>
    <property type="match status" value="1"/>
</dbReference>
<feature type="domain" description="Apple" evidence="5">
    <location>
        <begin position="379"/>
        <end position="457"/>
    </location>
</feature>
<proteinExistence type="predicted"/>
<evidence type="ECO:0000259" key="4">
    <source>
        <dbReference type="PROSITE" id="PS50927"/>
    </source>
</evidence>
<dbReference type="Pfam" id="PF01453">
    <property type="entry name" value="B_lectin"/>
    <property type="match status" value="1"/>
</dbReference>
<comment type="caution">
    <text evidence="6">The sequence shown here is derived from an EMBL/GenBank/DDBJ whole genome shotgun (WGS) entry which is preliminary data.</text>
</comment>
<evidence type="ECO:0000313" key="6">
    <source>
        <dbReference type="EMBL" id="KAJ6979812.1"/>
    </source>
</evidence>
<dbReference type="Gene3D" id="2.90.10.10">
    <property type="entry name" value="Bulb-type lectin domain"/>
    <property type="match status" value="1"/>
</dbReference>
<dbReference type="CDD" id="cd00028">
    <property type="entry name" value="B_lectin"/>
    <property type="match status" value="1"/>
</dbReference>
<dbReference type="InterPro" id="IPR051343">
    <property type="entry name" value="G-type_lectin_kinases/EP1-like"/>
</dbReference>
<name>A0AAD6M712_9ROSI</name>
<dbReference type="SMART" id="SM00108">
    <property type="entry name" value="B_lectin"/>
    <property type="match status" value="1"/>
</dbReference>
<dbReference type="EMBL" id="JAQIZT010000011">
    <property type="protein sequence ID" value="KAJ6979812.1"/>
    <property type="molecule type" value="Genomic_DNA"/>
</dbReference>
<keyword evidence="1" id="KW-0732">Signal</keyword>
<keyword evidence="2" id="KW-1015">Disulfide bond</keyword>
<gene>
    <name evidence="6" type="ORF">NC653_027831</name>
</gene>
<dbReference type="PROSITE" id="PS50948">
    <property type="entry name" value="PAN"/>
    <property type="match status" value="1"/>
</dbReference>
<dbReference type="PIRSF" id="PIRSF002686">
    <property type="entry name" value="SLG"/>
    <property type="match status" value="1"/>
</dbReference>
<dbReference type="Proteomes" id="UP001164929">
    <property type="component" value="Chromosome 11"/>
</dbReference>
<evidence type="ECO:0000259" key="5">
    <source>
        <dbReference type="PROSITE" id="PS50948"/>
    </source>
</evidence>
<keyword evidence="7" id="KW-1185">Reference proteome</keyword>
<accession>A0AAD6M712</accession>
<dbReference type="InterPro" id="IPR036426">
    <property type="entry name" value="Bulb-type_lectin_dom_sf"/>
</dbReference>
<evidence type="ECO:0000313" key="7">
    <source>
        <dbReference type="Proteomes" id="UP001164929"/>
    </source>
</evidence>
<feature type="domain" description="Bulb-type lectin" evidence="4">
    <location>
        <begin position="69"/>
        <end position="188"/>
    </location>
</feature>
<evidence type="ECO:0000256" key="3">
    <source>
        <dbReference type="ARBA" id="ARBA00023180"/>
    </source>
</evidence>
<evidence type="ECO:0008006" key="8">
    <source>
        <dbReference type="Google" id="ProtNLM"/>
    </source>
</evidence>
<dbReference type="InterPro" id="IPR003609">
    <property type="entry name" value="Pan_app"/>
</dbReference>
<organism evidence="6 7">
    <name type="scientific">Populus alba x Populus x berolinensis</name>
    <dbReference type="NCBI Taxonomy" id="444605"/>
    <lineage>
        <taxon>Eukaryota</taxon>
        <taxon>Viridiplantae</taxon>
        <taxon>Streptophyta</taxon>
        <taxon>Embryophyta</taxon>
        <taxon>Tracheophyta</taxon>
        <taxon>Spermatophyta</taxon>
        <taxon>Magnoliopsida</taxon>
        <taxon>eudicotyledons</taxon>
        <taxon>Gunneridae</taxon>
        <taxon>Pentapetalae</taxon>
        <taxon>rosids</taxon>
        <taxon>fabids</taxon>
        <taxon>Malpighiales</taxon>
        <taxon>Salicaceae</taxon>
        <taxon>Saliceae</taxon>
        <taxon>Populus</taxon>
    </lineage>
</organism>
<dbReference type="InterPro" id="IPR035446">
    <property type="entry name" value="SLSG/EP1"/>
</dbReference>
<dbReference type="PROSITE" id="PS50927">
    <property type="entry name" value="BULB_LECTIN"/>
    <property type="match status" value="1"/>
</dbReference>
<dbReference type="InterPro" id="IPR001480">
    <property type="entry name" value="Bulb-type_lectin_dom"/>
</dbReference>
<sequence length="458" mass="51424">MELTLSLSAYKRDPSALISIHAIYSYPASRNLSMSKLFSLCLLLSMFFIARSTVPPSSTFKYVNEGEFGQYSSEYAPDYRPLSLFTSPFQLMFYNTTPNAYTLALLMGTRRSESLRRWVWEANRGNPVRENATLTFGKDGNLVLADADGRVAWQTNTANKGVVGLQLLSNGNMVLHDSKGNFIWQSFDSPTDTLLVGQSLRVGGATRLVSRASQKENSDGAYSLVMESKRLVMYYKSPNSPKPYLYYTFDTRQDRLQNATLKWYPDPYDNSASEVTLDLSSGGWAVNARPKFNATLSILRIGIDGNLRIYSYNNKVDYMAWDVSFNLFSRDGFPESECQLPERCGKFGLCEDSQCVACPLPSGLMGWSKNCEPVKPPACGSKDFYYYKLEGVDHSMSKYARGSVVKEDDCGKKCSSDCKCMGYFYNKETSKCTIAYDLQTLTRVSNSTHVGYIKAPKR</sequence>
<protein>
    <recommendedName>
        <fullName evidence="8">Bulb-type lectin domain-containing protein</fullName>
    </recommendedName>
</protein>
<reference evidence="6" key="1">
    <citation type="journal article" date="2023" name="Mol. Ecol. Resour.">
        <title>Chromosome-level genome assembly of a triploid poplar Populus alba 'Berolinensis'.</title>
        <authorList>
            <person name="Chen S."/>
            <person name="Yu Y."/>
            <person name="Wang X."/>
            <person name="Wang S."/>
            <person name="Zhang T."/>
            <person name="Zhou Y."/>
            <person name="He R."/>
            <person name="Meng N."/>
            <person name="Wang Y."/>
            <person name="Liu W."/>
            <person name="Liu Z."/>
            <person name="Liu J."/>
            <person name="Guo Q."/>
            <person name="Huang H."/>
            <person name="Sederoff R.R."/>
            <person name="Wang G."/>
            <person name="Qu G."/>
            <person name="Chen S."/>
        </authorList>
    </citation>
    <scope>NUCLEOTIDE SEQUENCE</scope>
    <source>
        <strain evidence="6">SC-2020</strain>
    </source>
</reference>
<evidence type="ECO:0000256" key="1">
    <source>
        <dbReference type="ARBA" id="ARBA00022729"/>
    </source>
</evidence>
<evidence type="ECO:0000256" key="2">
    <source>
        <dbReference type="ARBA" id="ARBA00023157"/>
    </source>
</evidence>